<sequence>MTSYVVPDMLATSDDLAEWTKQAAPANADLVLRDCTTLVLDATRTACYETDPATGLAIDPNIAQALNDATCIQAAAWGKLGIDPLAGGIDTGGVKASKSIGSASFAIAGAAQTAAAKAFATDNLVPAAVRRLRQQNLITTFTRHT</sequence>
<accession>A0A5B8M620</accession>
<dbReference type="KEGG" id="huw:FPZ11_14335"/>
<dbReference type="RefSeq" id="WP_146321817.1">
    <property type="nucleotide sequence ID" value="NZ_CP042305.1"/>
</dbReference>
<reference evidence="1 2" key="1">
    <citation type="submission" date="2019-07" db="EMBL/GenBank/DDBJ databases">
        <title>Full genome sequence of Humibacter sp. WJ7-1.</title>
        <authorList>
            <person name="Im W.-T."/>
        </authorList>
    </citation>
    <scope>NUCLEOTIDE SEQUENCE [LARGE SCALE GENOMIC DNA]</scope>
    <source>
        <strain evidence="1 2">WJ7-1</strain>
    </source>
</reference>
<evidence type="ECO:0000313" key="1">
    <source>
        <dbReference type="EMBL" id="QDZ15783.1"/>
    </source>
</evidence>
<evidence type="ECO:0000313" key="2">
    <source>
        <dbReference type="Proteomes" id="UP000320216"/>
    </source>
</evidence>
<dbReference type="AlphaFoldDB" id="A0A5B8M620"/>
<organism evidence="1 2">
    <name type="scientific">Humibacter ginsenosidimutans</name>
    <dbReference type="NCBI Taxonomy" id="2599293"/>
    <lineage>
        <taxon>Bacteria</taxon>
        <taxon>Bacillati</taxon>
        <taxon>Actinomycetota</taxon>
        <taxon>Actinomycetes</taxon>
        <taxon>Micrococcales</taxon>
        <taxon>Microbacteriaceae</taxon>
        <taxon>Humibacter</taxon>
    </lineage>
</organism>
<gene>
    <name evidence="1" type="ORF">FPZ11_14335</name>
</gene>
<name>A0A5B8M620_9MICO</name>
<proteinExistence type="predicted"/>
<dbReference type="Proteomes" id="UP000320216">
    <property type="component" value="Chromosome"/>
</dbReference>
<protein>
    <submittedName>
        <fullName evidence="1">Uncharacterized protein</fullName>
    </submittedName>
</protein>
<dbReference type="EMBL" id="CP042305">
    <property type="protein sequence ID" value="QDZ15783.1"/>
    <property type="molecule type" value="Genomic_DNA"/>
</dbReference>
<keyword evidence="2" id="KW-1185">Reference proteome</keyword>
<dbReference type="OrthoDB" id="5126276at2"/>